<organism evidence="2 3">
    <name type="scientific">Aneurinibacillus aneurinilyticus</name>
    <name type="common">Bacillus aneurinolyticus</name>
    <dbReference type="NCBI Taxonomy" id="1391"/>
    <lineage>
        <taxon>Bacteria</taxon>
        <taxon>Bacillati</taxon>
        <taxon>Bacillota</taxon>
        <taxon>Bacilli</taxon>
        <taxon>Bacillales</taxon>
        <taxon>Paenibacillaceae</taxon>
        <taxon>Aneurinibacillus group</taxon>
        <taxon>Aneurinibacillus</taxon>
    </lineage>
</organism>
<reference evidence="2 3" key="1">
    <citation type="submission" date="2020-04" db="EMBL/GenBank/DDBJ databases">
        <authorList>
            <person name="Hitch T.C.A."/>
            <person name="Wylensek D."/>
            <person name="Clavel T."/>
        </authorList>
    </citation>
    <scope>NUCLEOTIDE SEQUENCE [LARGE SCALE GENOMIC DNA]</scope>
    <source>
        <strain evidence="2 3">WB01_D5_05</strain>
    </source>
</reference>
<proteinExistence type="predicted"/>
<dbReference type="InterPro" id="IPR009875">
    <property type="entry name" value="PilZ_domain"/>
</dbReference>
<evidence type="ECO:0000313" key="2">
    <source>
        <dbReference type="EMBL" id="NME98365.1"/>
    </source>
</evidence>
<protein>
    <submittedName>
        <fullName evidence="2">PilZ domain-containing protein</fullName>
    </submittedName>
</protein>
<gene>
    <name evidence="2" type="ORF">HF838_08840</name>
</gene>
<dbReference type="SUPFAM" id="SSF141371">
    <property type="entry name" value="PilZ domain-like"/>
    <property type="match status" value="1"/>
</dbReference>
<dbReference type="AlphaFoldDB" id="A0A848CRT7"/>
<evidence type="ECO:0000259" key="1">
    <source>
        <dbReference type="Pfam" id="PF07238"/>
    </source>
</evidence>
<name>A0A848CRT7_ANEAE</name>
<sequence>MISVRHFNRRKEERQRFEIPLCTELTISSINQKTVSSGRIEICVKDVSIHGLRFASSLRFPVSENLLLKFQTRIMDNLITLTGKIVWRTSSPLKPFTYEYGVQLLHDEFTHSLFTKLYNDMGIWLKKIPFVPGCRFCNTESCPLYPIHKQRTK</sequence>
<dbReference type="Pfam" id="PF07238">
    <property type="entry name" value="PilZ"/>
    <property type="match status" value="1"/>
</dbReference>
<accession>A0A848CRT7</accession>
<dbReference type="GO" id="GO:0035438">
    <property type="term" value="F:cyclic-di-GMP binding"/>
    <property type="evidence" value="ECO:0007669"/>
    <property type="project" value="InterPro"/>
</dbReference>
<dbReference type="Proteomes" id="UP000561326">
    <property type="component" value="Unassembled WGS sequence"/>
</dbReference>
<dbReference type="EMBL" id="JABAGO010000013">
    <property type="protein sequence ID" value="NME98365.1"/>
    <property type="molecule type" value="Genomic_DNA"/>
</dbReference>
<comment type="caution">
    <text evidence="2">The sequence shown here is derived from an EMBL/GenBank/DDBJ whole genome shotgun (WGS) entry which is preliminary data.</text>
</comment>
<feature type="domain" description="PilZ" evidence="1">
    <location>
        <begin position="8"/>
        <end position="106"/>
    </location>
</feature>
<evidence type="ECO:0000313" key="3">
    <source>
        <dbReference type="Proteomes" id="UP000561326"/>
    </source>
</evidence>
<dbReference type="RefSeq" id="WP_167331579.1">
    <property type="nucleotide sequence ID" value="NZ_JARLVN010000072.1"/>
</dbReference>